<keyword evidence="2" id="KW-0812">Transmembrane</keyword>
<keyword evidence="2" id="KW-1133">Transmembrane helix</keyword>
<protein>
    <submittedName>
        <fullName evidence="4">NACHT domain-containing protein</fullName>
    </submittedName>
</protein>
<dbReference type="SUPFAM" id="SSF52540">
    <property type="entry name" value="P-loop containing nucleoside triphosphate hydrolases"/>
    <property type="match status" value="1"/>
</dbReference>
<keyword evidence="5" id="KW-1185">Reference proteome</keyword>
<accession>A0A561F175</accession>
<evidence type="ECO:0000313" key="5">
    <source>
        <dbReference type="Proteomes" id="UP000318416"/>
    </source>
</evidence>
<evidence type="ECO:0000256" key="2">
    <source>
        <dbReference type="SAM" id="Phobius"/>
    </source>
</evidence>
<proteinExistence type="predicted"/>
<dbReference type="InterPro" id="IPR007111">
    <property type="entry name" value="NACHT_NTPase"/>
</dbReference>
<keyword evidence="2" id="KW-0472">Membrane</keyword>
<sequence length="1167" mass="131054">MRRASGILRIRITLKNPDLPASGVFRRSWARLRWPFISFGREFRSVWLLTRGVCPEKRWWSPFPRTLGLTFAWLLALGLVFWFVKAAVAVFGPGDLIWPTWPWSFAPDRSCTSSSYSCGVLTSTVLPVLTLALTTVFFIVWRFRSVRSFYMRKAKHEPRVLVETAGSIMGHVVGRDQLCKALMDNMRDGTARRPHVVVGAIGTGKTALVVRLTEMLARKGAFPVPIRLRDAQKDLDFLDLAYARFSSVVESKTRSAAETEKVWRLLRRHDKIVVLADGLEEALSGKSMVADRDNKIRKAIRAAGEARLPLVITSRPHDPLRAMEAAVTELEPLSEDAALEYIAENGNWRASRQDLDRIIEIANVTESPLYLQIAKDLHHRNLLKQIWIGGDDGGGNVVDQNMWEMKFDLLEAWVEALIGRELYSELPLSRDDRRVVMEYLKALACIGLKCDSAAVSFDELEPGSNPAIFKRLEGKRKGSAIDVRLAATWGTRMGIVEEAGEYVRFQHSIMQAYLGSQYLGAVLNRHDQADAPPGWESTSSAGDYFPAALQNPGREMLISLVFHSRSLKEKAQCTCLTPGQPDPRCPIRVIRNLLLDEADQALLQDGRIRQEGGCPEVGREVRTPHAKVLDMYGAALDVDSVDTQPDPRAIAESLHGQWNKLQERDPQRLRAAKLSLVRRLGAASRRAALNGGEPAYDLLFAFALEEPVYRVRIAIAQEIGAGGDKAFLALRGELGAPTSTVTGEGARNSNTETAAEPVPGLVTGQGGERERRKQERAVAAERLQGEWDLEEGECLTERSLWNRNTMSARLIPMLVDSVSMAHHLGTPYDNLGTWLSTLASAPGGEELPDPVGRRGLEVAMAHGFKHSANRRLRQSSQRESRDFLIAQATEMLKANRFWFTRLTLLQALTLWALPDDITEERLPHGPGAHPKELVRRWLELPSHESEHPFVEAAEKLAVRALETRHPERFLWMDEACVASQVGSEPGWAGEPRRHNLWIPPSTGWSTLDPAAQQLLADVIMLMTLTERADRPRELFRRLALADASPSRLPPCLTHDRTTLDPTRTTAHAMSTPSKSNCADNCPFTFCPSPPKIPDLRVELSEVFCMNQHALLGRWQPRAWSQLRFRRKARWQRKTSAMELRQFWGQMGARARDMPRQEVTPARHRPRR</sequence>
<evidence type="ECO:0000313" key="4">
    <source>
        <dbReference type="EMBL" id="TWE21606.1"/>
    </source>
</evidence>
<dbReference type="Proteomes" id="UP000318416">
    <property type="component" value="Unassembled WGS sequence"/>
</dbReference>
<gene>
    <name evidence="4" type="ORF">FB465_6800</name>
</gene>
<feature type="region of interest" description="Disordered" evidence="1">
    <location>
        <begin position="1148"/>
        <end position="1167"/>
    </location>
</feature>
<dbReference type="RefSeq" id="WP_170290753.1">
    <property type="nucleotide sequence ID" value="NZ_BAAABR010000024.1"/>
</dbReference>
<feature type="region of interest" description="Disordered" evidence="1">
    <location>
        <begin position="738"/>
        <end position="772"/>
    </location>
</feature>
<feature type="domain" description="NACHT" evidence="3">
    <location>
        <begin position="194"/>
        <end position="344"/>
    </location>
</feature>
<name>A0A561F175_9ACTN</name>
<dbReference type="Gene3D" id="3.40.50.300">
    <property type="entry name" value="P-loop containing nucleotide triphosphate hydrolases"/>
    <property type="match status" value="1"/>
</dbReference>
<feature type="compositionally biased region" description="Polar residues" evidence="1">
    <location>
        <begin position="738"/>
        <end position="753"/>
    </location>
</feature>
<feature type="transmembrane region" description="Helical" evidence="2">
    <location>
        <begin position="124"/>
        <end position="143"/>
    </location>
</feature>
<reference evidence="4 5" key="1">
    <citation type="submission" date="2019-06" db="EMBL/GenBank/DDBJ databases">
        <title>Sequencing the genomes of 1000 actinobacteria strains.</title>
        <authorList>
            <person name="Klenk H.-P."/>
        </authorList>
    </citation>
    <scope>NUCLEOTIDE SEQUENCE [LARGE SCALE GENOMIC DNA]</scope>
    <source>
        <strain evidence="4 5">DSM 41649</strain>
    </source>
</reference>
<dbReference type="EMBL" id="VIVR01000001">
    <property type="protein sequence ID" value="TWE21606.1"/>
    <property type="molecule type" value="Genomic_DNA"/>
</dbReference>
<evidence type="ECO:0000259" key="3">
    <source>
        <dbReference type="Pfam" id="PF05729"/>
    </source>
</evidence>
<evidence type="ECO:0000256" key="1">
    <source>
        <dbReference type="SAM" id="MobiDB-lite"/>
    </source>
</evidence>
<dbReference type="Pfam" id="PF05729">
    <property type="entry name" value="NACHT"/>
    <property type="match status" value="1"/>
</dbReference>
<comment type="caution">
    <text evidence="4">The sequence shown here is derived from an EMBL/GenBank/DDBJ whole genome shotgun (WGS) entry which is preliminary data.</text>
</comment>
<organism evidence="4 5">
    <name type="scientific">Kitasatospora atroaurantiaca</name>
    <dbReference type="NCBI Taxonomy" id="285545"/>
    <lineage>
        <taxon>Bacteria</taxon>
        <taxon>Bacillati</taxon>
        <taxon>Actinomycetota</taxon>
        <taxon>Actinomycetes</taxon>
        <taxon>Kitasatosporales</taxon>
        <taxon>Streptomycetaceae</taxon>
        <taxon>Kitasatospora</taxon>
    </lineage>
</organism>
<feature type="transmembrane region" description="Helical" evidence="2">
    <location>
        <begin position="67"/>
        <end position="91"/>
    </location>
</feature>
<dbReference type="InterPro" id="IPR027417">
    <property type="entry name" value="P-loop_NTPase"/>
</dbReference>
<dbReference type="AlphaFoldDB" id="A0A561F175"/>